<proteinExistence type="predicted"/>
<dbReference type="Proteomes" id="UP000020595">
    <property type="component" value="Unassembled WGS sequence"/>
</dbReference>
<evidence type="ECO:0000313" key="2">
    <source>
        <dbReference type="Proteomes" id="UP000020595"/>
    </source>
</evidence>
<sequence length="91" mass="10335">MSQLQAEVDVVIIGGGQAARHGHRKQLAMRLINSIYYEDVSFSWGDNKIFECAHGINNFIGNPTQWVAIDTSHHIRYVLEEIGSFELAYQK</sequence>
<accession>A0A009IR40</accession>
<dbReference type="AlphaFoldDB" id="A0A009IR40"/>
<protein>
    <submittedName>
        <fullName evidence="1">Beta family protein</fullName>
    </submittedName>
</protein>
<dbReference type="InterPro" id="IPR025683">
    <property type="entry name" value="Protein_beta"/>
</dbReference>
<dbReference type="Pfam" id="PF14350">
    <property type="entry name" value="Beta_protein"/>
    <property type="match status" value="1"/>
</dbReference>
<reference evidence="1 2" key="1">
    <citation type="submission" date="2014-02" db="EMBL/GenBank/DDBJ databases">
        <title>Comparative genomics and transcriptomics to identify genetic mechanisms underlying the emergence of carbapenem resistant Acinetobacter baumannii (CRAb).</title>
        <authorList>
            <person name="Harris A.D."/>
            <person name="Johnson K.J."/>
            <person name="George J."/>
            <person name="Shefchek K."/>
            <person name="Daugherty S.C."/>
            <person name="Parankush S."/>
            <person name="Sadzewicz L."/>
            <person name="Tallon L."/>
            <person name="Sengamalay N."/>
            <person name="Hazen T.H."/>
            <person name="Rasko D.A."/>
        </authorList>
    </citation>
    <scope>NUCLEOTIDE SEQUENCE [LARGE SCALE GENOMIC DNA]</scope>
    <source>
        <strain evidence="1 2">1295743</strain>
    </source>
</reference>
<evidence type="ECO:0000313" key="1">
    <source>
        <dbReference type="EMBL" id="EXB06293.1"/>
    </source>
</evidence>
<name>A0A009IR40_ACIB9</name>
<comment type="caution">
    <text evidence="1">The sequence shown here is derived from an EMBL/GenBank/DDBJ whole genome shotgun (WGS) entry which is preliminary data.</text>
</comment>
<dbReference type="PATRIC" id="fig|1310613.3.peg.1356"/>
<dbReference type="EMBL" id="JEWH01000013">
    <property type="protein sequence ID" value="EXB06293.1"/>
    <property type="molecule type" value="Genomic_DNA"/>
</dbReference>
<gene>
    <name evidence="1" type="ORF">J512_1412</name>
</gene>
<organism evidence="1 2">
    <name type="scientific">Acinetobacter baumannii (strain 1295743)</name>
    <dbReference type="NCBI Taxonomy" id="1310613"/>
    <lineage>
        <taxon>Bacteria</taxon>
        <taxon>Pseudomonadati</taxon>
        <taxon>Pseudomonadota</taxon>
        <taxon>Gammaproteobacteria</taxon>
        <taxon>Moraxellales</taxon>
        <taxon>Moraxellaceae</taxon>
        <taxon>Acinetobacter</taxon>
        <taxon>Acinetobacter calcoaceticus/baumannii complex</taxon>
    </lineage>
</organism>